<dbReference type="AlphaFoldDB" id="A0A1L4BRU9"/>
<dbReference type="Pfam" id="PF10088">
    <property type="entry name" value="DUF2326"/>
    <property type="match status" value="1"/>
</dbReference>
<evidence type="ECO:0000256" key="1">
    <source>
        <dbReference type="SAM" id="Coils"/>
    </source>
</evidence>
<dbReference type="InterPro" id="IPR018760">
    <property type="entry name" value="DUF2326"/>
</dbReference>
<evidence type="ECO:0000313" key="4">
    <source>
        <dbReference type="Proteomes" id="UP000184222"/>
    </source>
</evidence>
<reference evidence="3 4" key="1">
    <citation type="journal article" date="2016" name="Appl. Environ. Microbiol.">
        <title>Whole genome relationships among Francisella bacteria of diverse origin define new species and provide specific regions for detection.</title>
        <authorList>
            <person name="Challacombe J.F."/>
            <person name="Petersen J.M."/>
            <person name="Gallegos-Graves V."/>
            <person name="Hodge D."/>
            <person name="Pillai S."/>
            <person name="Kuske C.R."/>
        </authorList>
    </citation>
    <scope>NUCLEOTIDE SEQUENCE [LARGE SCALE GENOMIC DNA]</scope>
    <source>
        <strain evidence="4">TX07-7310</strain>
    </source>
</reference>
<protein>
    <recommendedName>
        <fullName evidence="2">DUF2326 domain-containing protein</fullName>
    </recommendedName>
</protein>
<dbReference type="InterPro" id="IPR027417">
    <property type="entry name" value="P-loop_NTPase"/>
</dbReference>
<sequence length="529" mass="61987">MLLEIRSNIFRKKVIEFHEGLNVVLGDNQATNSIGKTNLLLIIDFIFGGNSYISHSKDVIKNLGEHEFYFSFSFDKKYFFKRGTLDSKKISQCNELYEHQETISLDDFCKFLQEKYHIAYKGSTFRDLVSCFIRIWGKSEDNTKEPLRANAKETNKASVDRVIKLFDKYGDILHLSEEEKNTKSEKDTIKNMYNFDFAKKLTKKSYEKNLKNIGLLEKQIKEIQQSISIASEHEKLSEENLLLISELNKLKNQRFQLERNVERLNFNLSNDFKLGRKTYENIEKYFPSINKSKLARVDTFHKKLAKILRKNIKEDIDASSQVLLDIEKSIIDINDKIKDIDDANNPLFLVLAEKIKEKDLLEKQNETFNKDNKLKEDLENLKLKLIKERNKVCPKIQDAINEKMQKISRRIYGKDNSPSFEIDENKYFFEKSWDTGTGTAYTDLISFDLTILSLTNLPILVHDLPVFKHIEPKRVEKVVEEYNSYSKQIFIALDETSKYVSINDILETKKVIELSEEETLFTIVWSSKK</sequence>
<keyword evidence="1" id="KW-0175">Coiled coil</keyword>
<gene>
    <name evidence="3" type="ORF">F7310_04010</name>
</gene>
<dbReference type="Proteomes" id="UP000184222">
    <property type="component" value="Chromosome"/>
</dbReference>
<dbReference type="STRING" id="573570.F7310_04010"/>
<name>A0A1L4BRU9_9GAMM</name>
<dbReference type="KEGG" id="frx:F7310_04010"/>
<dbReference type="EMBL" id="CP016796">
    <property type="protein sequence ID" value="API86570.1"/>
    <property type="molecule type" value="Genomic_DNA"/>
</dbReference>
<evidence type="ECO:0000313" key="3">
    <source>
        <dbReference type="EMBL" id="API86570.1"/>
    </source>
</evidence>
<evidence type="ECO:0000259" key="2">
    <source>
        <dbReference type="Pfam" id="PF10088"/>
    </source>
</evidence>
<keyword evidence="4" id="KW-1185">Reference proteome</keyword>
<feature type="coiled-coil region" evidence="1">
    <location>
        <begin position="351"/>
        <end position="391"/>
    </location>
</feature>
<dbReference type="OrthoDB" id="9815945at2"/>
<feature type="coiled-coil region" evidence="1">
    <location>
        <begin position="233"/>
        <end position="267"/>
    </location>
</feature>
<dbReference type="Gene3D" id="3.40.50.300">
    <property type="entry name" value="P-loop containing nucleotide triphosphate hydrolases"/>
    <property type="match status" value="1"/>
</dbReference>
<accession>A0A1L4BRU9</accession>
<organism evidence="3 4">
    <name type="scientific">Francisella uliginis</name>
    <dbReference type="NCBI Taxonomy" id="573570"/>
    <lineage>
        <taxon>Bacteria</taxon>
        <taxon>Pseudomonadati</taxon>
        <taxon>Pseudomonadota</taxon>
        <taxon>Gammaproteobacteria</taxon>
        <taxon>Thiotrichales</taxon>
        <taxon>Francisellaceae</taxon>
        <taxon>Francisella</taxon>
    </lineage>
</organism>
<dbReference type="RefSeq" id="WP_072711965.1">
    <property type="nucleotide sequence ID" value="NZ_CP016796.1"/>
</dbReference>
<proteinExistence type="predicted"/>
<feature type="domain" description="DUF2326" evidence="2">
    <location>
        <begin position="407"/>
        <end position="523"/>
    </location>
</feature>